<evidence type="ECO:0000256" key="1">
    <source>
        <dbReference type="HAMAP-Rule" id="MF_00469"/>
    </source>
</evidence>
<dbReference type="SMART" id="SM00450">
    <property type="entry name" value="RHOD"/>
    <property type="match status" value="1"/>
</dbReference>
<dbReference type="SUPFAM" id="SSF52821">
    <property type="entry name" value="Rhodanese/Cell cycle control phosphatase"/>
    <property type="match status" value="1"/>
</dbReference>
<keyword evidence="1" id="KW-0560">Oxidoreductase</keyword>
<keyword evidence="1" id="KW-0819">tRNA processing</keyword>
<dbReference type="Gene3D" id="3.30.70.100">
    <property type="match status" value="1"/>
</dbReference>
<name>A0ABQ2KA84_9MICO</name>
<dbReference type="EMBL" id="BMLM01000001">
    <property type="protein sequence ID" value="GGN77484.1"/>
    <property type="molecule type" value="Genomic_DNA"/>
</dbReference>
<dbReference type="InterPro" id="IPR040503">
    <property type="entry name" value="TRHO_N"/>
</dbReference>
<dbReference type="EC" id="1.14.-.-" evidence="1"/>
<dbReference type="CDD" id="cd01518">
    <property type="entry name" value="RHOD_YceA"/>
    <property type="match status" value="1"/>
</dbReference>
<keyword evidence="4" id="KW-1185">Reference proteome</keyword>
<dbReference type="Pfam" id="PF17773">
    <property type="entry name" value="UPF0176_N"/>
    <property type="match status" value="1"/>
</dbReference>
<gene>
    <name evidence="1" type="primary">trhO</name>
    <name evidence="3" type="ORF">GCM10010968_02110</name>
</gene>
<organism evidence="3 4">
    <name type="scientific">Agrococcus terreus</name>
    <dbReference type="NCBI Taxonomy" id="574649"/>
    <lineage>
        <taxon>Bacteria</taxon>
        <taxon>Bacillati</taxon>
        <taxon>Actinomycetota</taxon>
        <taxon>Actinomycetes</taxon>
        <taxon>Micrococcales</taxon>
        <taxon>Microbacteriaceae</taxon>
        <taxon>Agrococcus</taxon>
    </lineage>
</organism>
<dbReference type="PANTHER" id="PTHR43268:SF6">
    <property type="entry name" value="THIOSULFATE SULFURTRANSFERASE_RHODANESE-LIKE DOMAIN-CONTAINING PROTEIN 2"/>
    <property type="match status" value="1"/>
</dbReference>
<dbReference type="InterPro" id="IPR001763">
    <property type="entry name" value="Rhodanese-like_dom"/>
</dbReference>
<accession>A0ABQ2KA84</accession>
<dbReference type="InterPro" id="IPR020936">
    <property type="entry name" value="TrhO"/>
</dbReference>
<evidence type="ECO:0000313" key="4">
    <source>
        <dbReference type="Proteomes" id="UP000626982"/>
    </source>
</evidence>
<proteinExistence type="inferred from homology"/>
<dbReference type="Proteomes" id="UP000626982">
    <property type="component" value="Unassembled WGS sequence"/>
</dbReference>
<comment type="catalytic activity">
    <reaction evidence="1">
        <text>uridine(34) in tRNA + AH2 + O2 = 5-hydroxyuridine(34) in tRNA + A + H2O</text>
        <dbReference type="Rhea" id="RHEA:64224"/>
        <dbReference type="Rhea" id="RHEA-COMP:11727"/>
        <dbReference type="Rhea" id="RHEA-COMP:13381"/>
        <dbReference type="ChEBI" id="CHEBI:13193"/>
        <dbReference type="ChEBI" id="CHEBI:15377"/>
        <dbReference type="ChEBI" id="CHEBI:15379"/>
        <dbReference type="ChEBI" id="CHEBI:17499"/>
        <dbReference type="ChEBI" id="CHEBI:65315"/>
        <dbReference type="ChEBI" id="CHEBI:136877"/>
    </reaction>
</comment>
<comment type="caution">
    <text evidence="3">The sequence shown here is derived from an EMBL/GenBank/DDBJ whole genome shotgun (WGS) entry which is preliminary data.</text>
</comment>
<dbReference type="HAMAP" id="MF_00469">
    <property type="entry name" value="TrhO"/>
    <property type="match status" value="1"/>
</dbReference>
<dbReference type="PANTHER" id="PTHR43268">
    <property type="entry name" value="THIOSULFATE SULFURTRANSFERASE/RHODANESE-LIKE DOMAIN-CONTAINING PROTEIN 2"/>
    <property type="match status" value="1"/>
</dbReference>
<dbReference type="Pfam" id="PF12368">
    <property type="entry name" value="Rhodanese_C"/>
    <property type="match status" value="1"/>
</dbReference>
<dbReference type="InterPro" id="IPR036873">
    <property type="entry name" value="Rhodanese-like_dom_sf"/>
</dbReference>
<evidence type="ECO:0000259" key="2">
    <source>
        <dbReference type="PROSITE" id="PS50206"/>
    </source>
</evidence>
<comment type="function">
    <text evidence="1">Catalyzes oxygen-dependent 5-hydroxyuridine (ho5U) modification at position 34 in tRNAs.</text>
</comment>
<dbReference type="RefSeq" id="WP_188715123.1">
    <property type="nucleotide sequence ID" value="NZ_BAABBD010000001.1"/>
</dbReference>
<dbReference type="PROSITE" id="PS50206">
    <property type="entry name" value="RHODANESE_3"/>
    <property type="match status" value="1"/>
</dbReference>
<dbReference type="Gene3D" id="3.40.250.10">
    <property type="entry name" value="Rhodanese-like domain"/>
    <property type="match status" value="1"/>
</dbReference>
<sequence length="299" mass="32500">MQKVLLFYRFAPIADPEAVRLWQHALCDSLGLTGRILVSRHGINGTLGGDMAACKRYVRATRSYSAFHGMDVKWSNGTGAEFPRLSVKARDEIVSFGAPDELEVDADGVVGGGQHLTPGALHRLLEERPDAVMLDGRNRFEAEVGRFKDAIVPDVDTTKDFVRLLDEGVYDHLKGTPIVTYCTGGIRCEVLSSLMRSRGFEDVYQLEGGIVRYGETFGNRGLWEGSLYVFDGRGTVDLGDGATVMGTCHRCGTGTNRVANCADLSCRRQLTTCEACAPACPEHAALVEAAALPEAPTRR</sequence>
<comment type="similarity">
    <text evidence="1">Belongs to the TrhO family.</text>
</comment>
<reference evidence="4" key="1">
    <citation type="journal article" date="2019" name="Int. J. Syst. Evol. Microbiol.">
        <title>The Global Catalogue of Microorganisms (GCM) 10K type strain sequencing project: providing services to taxonomists for standard genome sequencing and annotation.</title>
        <authorList>
            <consortium name="The Broad Institute Genomics Platform"/>
            <consortium name="The Broad Institute Genome Sequencing Center for Infectious Disease"/>
            <person name="Wu L."/>
            <person name="Ma J."/>
        </authorList>
    </citation>
    <scope>NUCLEOTIDE SEQUENCE [LARGE SCALE GENOMIC DNA]</scope>
    <source>
        <strain evidence="4">CGMCC 1.6960</strain>
    </source>
</reference>
<dbReference type="Pfam" id="PF00581">
    <property type="entry name" value="Rhodanese"/>
    <property type="match status" value="1"/>
</dbReference>
<evidence type="ECO:0000313" key="3">
    <source>
        <dbReference type="EMBL" id="GGN77484.1"/>
    </source>
</evidence>
<protein>
    <recommendedName>
        <fullName evidence="1">tRNA uridine(34) hydroxylase</fullName>
        <ecNumber evidence="1">1.14.-.-</ecNumber>
    </recommendedName>
    <alternativeName>
        <fullName evidence="1">tRNA hydroxylation protein O</fullName>
    </alternativeName>
</protein>
<feature type="domain" description="Rhodanese" evidence="2">
    <location>
        <begin position="127"/>
        <end position="222"/>
    </location>
</feature>
<dbReference type="NCBIfam" id="NF001134">
    <property type="entry name" value="PRK00142.1-2"/>
    <property type="match status" value="1"/>
</dbReference>
<dbReference type="InterPro" id="IPR022111">
    <property type="entry name" value="Rhodanese_C"/>
</dbReference>